<comment type="caution">
    <text evidence="3">The sequence shown here is derived from an EMBL/GenBank/DDBJ whole genome shotgun (WGS) entry which is preliminary data.</text>
</comment>
<organism evidence="3 4">
    <name type="scientific">Corynebacterium stationis</name>
    <dbReference type="NCBI Taxonomy" id="1705"/>
    <lineage>
        <taxon>Bacteria</taxon>
        <taxon>Bacillati</taxon>
        <taxon>Actinomycetota</taxon>
        <taxon>Actinomycetes</taxon>
        <taxon>Mycobacteriales</taxon>
        <taxon>Corynebacteriaceae</taxon>
        <taxon>Corynebacterium</taxon>
    </lineage>
</organism>
<dbReference type="CDD" id="cd02440">
    <property type="entry name" value="AdoMet_MTases"/>
    <property type="match status" value="1"/>
</dbReference>
<dbReference type="RefSeq" id="WP_066837096.1">
    <property type="nucleotide sequence ID" value="NZ_LSTQ01000001.1"/>
</dbReference>
<proteinExistence type="predicted"/>
<protein>
    <submittedName>
        <fullName evidence="3">Spermidine synthase</fullName>
    </submittedName>
</protein>
<dbReference type="EMBL" id="LSTQ01000001">
    <property type="protein sequence ID" value="OAH32583.1"/>
    <property type="molecule type" value="Genomic_DNA"/>
</dbReference>
<feature type="region of interest" description="Disordered" evidence="2">
    <location>
        <begin position="1"/>
        <end position="24"/>
    </location>
</feature>
<dbReference type="NCBIfam" id="NF037959">
    <property type="entry name" value="MFS_SpdSyn"/>
    <property type="match status" value="1"/>
</dbReference>
<evidence type="ECO:0000256" key="1">
    <source>
        <dbReference type="ARBA" id="ARBA00023115"/>
    </source>
</evidence>
<dbReference type="InterPro" id="IPR029063">
    <property type="entry name" value="SAM-dependent_MTases_sf"/>
</dbReference>
<feature type="compositionally biased region" description="Basic residues" evidence="2">
    <location>
        <begin position="1"/>
        <end position="10"/>
    </location>
</feature>
<gene>
    <name evidence="3" type="ORF">AYJ05_02660</name>
</gene>
<keyword evidence="1" id="KW-0620">Polyamine biosynthesis</keyword>
<evidence type="ECO:0000313" key="3">
    <source>
        <dbReference type="EMBL" id="OAH32583.1"/>
    </source>
</evidence>
<keyword evidence="4" id="KW-1185">Reference proteome</keyword>
<sequence length="284" mass="30695">MGKKRGKRGHSSSSSSVGAQTSPIGTYDISTGTAEIEADPFRDGAYILHVNGVPSSHIVPGEPRELEFEYMRWIAAAVEAFAPGHRLTHLGGGACSLARYFADTWDDSKNTVVEFDAKLGELVREKFDIPRAPKVKIRAGEAREETEKFLPASRDVIIRDVFAGAVTPTPLTTVEFFQTAHRSLVPGGLYVANCGDHSDLRGAKAEIAGLKEVFGHVAVIADPPMLKGRRYGNIILIASDTELPSQHQEMTSRLLGGAVPAHYKGPAWTEKFATGASGRHDEDD</sequence>
<dbReference type="PANTHER" id="PTHR43317:SF1">
    <property type="entry name" value="THERMOSPERMINE SYNTHASE ACAULIS5"/>
    <property type="match status" value="1"/>
</dbReference>
<dbReference type="AlphaFoldDB" id="A0A177IUT9"/>
<evidence type="ECO:0000313" key="4">
    <source>
        <dbReference type="Proteomes" id="UP000076947"/>
    </source>
</evidence>
<accession>A0A177IUT9</accession>
<dbReference type="SUPFAM" id="SSF53335">
    <property type="entry name" value="S-adenosyl-L-methionine-dependent methyltransferases"/>
    <property type="match status" value="1"/>
</dbReference>
<dbReference type="Gene3D" id="3.40.50.150">
    <property type="entry name" value="Vaccinia Virus protein VP39"/>
    <property type="match status" value="1"/>
</dbReference>
<dbReference type="STRING" id="1705.CA21670_07120"/>
<evidence type="ECO:0000256" key="2">
    <source>
        <dbReference type="SAM" id="MobiDB-lite"/>
    </source>
</evidence>
<dbReference type="PANTHER" id="PTHR43317">
    <property type="entry name" value="THERMOSPERMINE SYNTHASE ACAULIS5"/>
    <property type="match status" value="1"/>
</dbReference>
<dbReference type="Proteomes" id="UP000076947">
    <property type="component" value="Unassembled WGS sequence"/>
</dbReference>
<reference evidence="4" key="1">
    <citation type="submission" date="2016-02" db="EMBL/GenBank/DDBJ databases">
        <authorList>
            <person name="Kaur G."/>
            <person name="Nair G.R."/>
            <person name="Mayilraj S."/>
        </authorList>
    </citation>
    <scope>NUCLEOTIDE SEQUENCE [LARGE SCALE GENOMIC DNA]</scope>
    <source>
        <strain evidence="4">GA-15</strain>
    </source>
</reference>
<name>A0A177IUT9_9CORY</name>
<dbReference type="GO" id="GO:0006596">
    <property type="term" value="P:polyamine biosynthetic process"/>
    <property type="evidence" value="ECO:0007669"/>
    <property type="project" value="UniProtKB-KW"/>
</dbReference>